<gene>
    <name evidence="1" type="ORF">EDF62_3304</name>
</gene>
<reference evidence="1 2" key="1">
    <citation type="submission" date="2019-03" db="EMBL/GenBank/DDBJ databases">
        <title>Genomic analyses of the natural microbiome of Caenorhabditis elegans.</title>
        <authorList>
            <person name="Samuel B."/>
        </authorList>
    </citation>
    <scope>NUCLEOTIDE SEQUENCE [LARGE SCALE GENOMIC DNA]</scope>
    <source>
        <strain evidence="1 2">JUb18</strain>
    </source>
</reference>
<sequence length="278" mass="31762">MRELSALVAEDSTSRVMGGSTQKFYDPYRDTYIKLDAMHDEAIREEFPGRAALAMGLENAVQYDAKHFRDADGNLLIGVESHNFKSVGERERQLSYFRSDEFVEEDEDWDSDEEFFIENDDWKRLKGQIETMNSSTGASLSEDVLRMSAFDLIIGNTDRINNLSNIGVIEQADGSYRAMPPFDFGMAFPPQEEQELLGEDALEAQARSFAVFAREQYGHRKPLLEADEKALRILVETYDNSLYGEQEVCNIKNQLRENLRRTEGVLWRRKSPSVTGAL</sequence>
<name>A0A4R6RRS3_9MICO</name>
<evidence type="ECO:0008006" key="3">
    <source>
        <dbReference type="Google" id="ProtNLM"/>
    </source>
</evidence>
<evidence type="ECO:0000313" key="2">
    <source>
        <dbReference type="Proteomes" id="UP000295601"/>
    </source>
</evidence>
<dbReference type="Proteomes" id="UP000295601">
    <property type="component" value="Unassembled WGS sequence"/>
</dbReference>
<organism evidence="1 2">
    <name type="scientific">Leucobacter luti</name>
    <dbReference type="NCBI Taxonomy" id="340320"/>
    <lineage>
        <taxon>Bacteria</taxon>
        <taxon>Bacillati</taxon>
        <taxon>Actinomycetota</taxon>
        <taxon>Actinomycetes</taxon>
        <taxon>Micrococcales</taxon>
        <taxon>Microbacteriaceae</taxon>
        <taxon>Leucobacter</taxon>
    </lineage>
</organism>
<protein>
    <recommendedName>
        <fullName evidence="3">HipA-like protein</fullName>
    </recommendedName>
</protein>
<dbReference type="Gene3D" id="1.10.1070.20">
    <property type="match status" value="1"/>
</dbReference>
<dbReference type="EMBL" id="SNYA01000009">
    <property type="protein sequence ID" value="TDP89559.1"/>
    <property type="molecule type" value="Genomic_DNA"/>
</dbReference>
<accession>A0A4R6RRS3</accession>
<comment type="caution">
    <text evidence="1">The sequence shown here is derived from an EMBL/GenBank/DDBJ whole genome shotgun (WGS) entry which is preliminary data.</text>
</comment>
<keyword evidence="2" id="KW-1185">Reference proteome</keyword>
<proteinExistence type="predicted"/>
<evidence type="ECO:0000313" key="1">
    <source>
        <dbReference type="EMBL" id="TDP89559.1"/>
    </source>
</evidence>
<dbReference type="AlphaFoldDB" id="A0A4R6RRS3"/>